<dbReference type="Pfam" id="PF13041">
    <property type="entry name" value="PPR_2"/>
    <property type="match status" value="1"/>
</dbReference>
<sequence>MVYLHAVRSLSRQMKASGVVPDTFLLNLIIKAYARCVEVDSALKVFHEMPLYGCEPNEFTYAWLHCQGHVSEALDRQGDGVFCKDEGEGICAIRRRVHDRGVGIGIGMEFEESKRVRWLAAACIWAETRCQAFASNDTHIHAYVDFSKQCWLSF</sequence>
<comment type="similarity">
    <text evidence="1">Belongs to the PPR family. P subfamily.</text>
</comment>
<dbReference type="InterPro" id="IPR011990">
    <property type="entry name" value="TPR-like_helical_dom_sf"/>
</dbReference>
<dbReference type="InterPro" id="IPR002885">
    <property type="entry name" value="PPR_rpt"/>
</dbReference>
<gene>
    <name evidence="5" type="ORF">BAE44_0018754</name>
</gene>
<evidence type="ECO:0000313" key="6">
    <source>
        <dbReference type="Proteomes" id="UP000095767"/>
    </source>
</evidence>
<keyword evidence="3" id="KW-0809">Transit peptide</keyword>
<reference evidence="5 6" key="1">
    <citation type="submission" date="2016-09" db="EMBL/GenBank/DDBJ databases">
        <title>The draft genome of Dichanthelium oligosanthes: A C3 panicoid grass species.</title>
        <authorList>
            <person name="Studer A.J."/>
            <person name="Schnable J.C."/>
            <person name="Brutnell T.P."/>
        </authorList>
    </citation>
    <scope>NUCLEOTIDE SEQUENCE [LARGE SCALE GENOMIC DNA]</scope>
    <source>
        <strain evidence="6">cv. Kellogg 1175</strain>
        <tissue evidence="5">Leaf</tissue>
    </source>
</reference>
<dbReference type="STRING" id="888268.A0A1E5V550"/>
<dbReference type="AlphaFoldDB" id="A0A1E5V550"/>
<organism evidence="5 6">
    <name type="scientific">Dichanthelium oligosanthes</name>
    <dbReference type="NCBI Taxonomy" id="888268"/>
    <lineage>
        <taxon>Eukaryota</taxon>
        <taxon>Viridiplantae</taxon>
        <taxon>Streptophyta</taxon>
        <taxon>Embryophyta</taxon>
        <taxon>Tracheophyta</taxon>
        <taxon>Spermatophyta</taxon>
        <taxon>Magnoliopsida</taxon>
        <taxon>Liliopsida</taxon>
        <taxon>Poales</taxon>
        <taxon>Poaceae</taxon>
        <taxon>PACMAD clade</taxon>
        <taxon>Panicoideae</taxon>
        <taxon>Panicodae</taxon>
        <taxon>Paniceae</taxon>
        <taxon>Dichantheliinae</taxon>
        <taxon>Dichanthelium</taxon>
    </lineage>
</organism>
<proteinExistence type="inferred from homology"/>
<evidence type="ECO:0000256" key="2">
    <source>
        <dbReference type="ARBA" id="ARBA00022737"/>
    </source>
</evidence>
<keyword evidence="6" id="KW-1185">Reference proteome</keyword>
<evidence type="ECO:0000256" key="4">
    <source>
        <dbReference type="PROSITE-ProRule" id="PRU00708"/>
    </source>
</evidence>
<dbReference type="EMBL" id="LWDX02051383">
    <property type="protein sequence ID" value="OEL20228.1"/>
    <property type="molecule type" value="Genomic_DNA"/>
</dbReference>
<evidence type="ECO:0000256" key="1">
    <source>
        <dbReference type="ARBA" id="ARBA00007626"/>
    </source>
</evidence>
<dbReference type="OrthoDB" id="185373at2759"/>
<dbReference type="NCBIfam" id="TIGR00756">
    <property type="entry name" value="PPR"/>
    <property type="match status" value="1"/>
</dbReference>
<feature type="repeat" description="PPR" evidence="4">
    <location>
        <begin position="22"/>
        <end position="56"/>
    </location>
</feature>
<evidence type="ECO:0000256" key="3">
    <source>
        <dbReference type="ARBA" id="ARBA00022946"/>
    </source>
</evidence>
<protein>
    <recommendedName>
        <fullName evidence="7">Pentatricopeptide repeat-containing protein</fullName>
    </recommendedName>
</protein>
<dbReference type="PANTHER" id="PTHR47447:SF17">
    <property type="entry name" value="OS12G0638900 PROTEIN"/>
    <property type="match status" value="1"/>
</dbReference>
<name>A0A1E5V550_9POAL</name>
<evidence type="ECO:0008006" key="7">
    <source>
        <dbReference type="Google" id="ProtNLM"/>
    </source>
</evidence>
<dbReference type="Proteomes" id="UP000095767">
    <property type="component" value="Unassembled WGS sequence"/>
</dbReference>
<evidence type="ECO:0000313" key="5">
    <source>
        <dbReference type="EMBL" id="OEL20228.1"/>
    </source>
</evidence>
<dbReference type="Gene3D" id="1.25.40.10">
    <property type="entry name" value="Tetratricopeptide repeat domain"/>
    <property type="match status" value="1"/>
</dbReference>
<dbReference type="PANTHER" id="PTHR47447">
    <property type="entry name" value="OS03G0856100 PROTEIN"/>
    <property type="match status" value="1"/>
</dbReference>
<dbReference type="PROSITE" id="PS51375">
    <property type="entry name" value="PPR"/>
    <property type="match status" value="1"/>
</dbReference>
<comment type="caution">
    <text evidence="5">The sequence shown here is derived from an EMBL/GenBank/DDBJ whole genome shotgun (WGS) entry which is preliminary data.</text>
</comment>
<accession>A0A1E5V550</accession>
<keyword evidence="2" id="KW-0677">Repeat</keyword>